<keyword evidence="1" id="KW-0472">Membrane</keyword>
<dbReference type="Gene3D" id="2.180.10.10">
    <property type="entry name" value="RHS repeat-associated core"/>
    <property type="match status" value="1"/>
</dbReference>
<gene>
    <name evidence="2" type="ORF">BD833_12521</name>
</gene>
<dbReference type="NCBIfam" id="TIGR03696">
    <property type="entry name" value="Rhs_assc_core"/>
    <property type="match status" value="1"/>
</dbReference>
<evidence type="ECO:0000313" key="2">
    <source>
        <dbReference type="EMBL" id="TYP81215.1"/>
    </source>
</evidence>
<dbReference type="InterPro" id="IPR022385">
    <property type="entry name" value="Rhs_assc_core"/>
</dbReference>
<dbReference type="EMBL" id="VNHW01000025">
    <property type="protein sequence ID" value="TYP81215.1"/>
    <property type="molecule type" value="Genomic_DNA"/>
</dbReference>
<protein>
    <submittedName>
        <fullName evidence="2">RHS repeat-associated protein</fullName>
    </submittedName>
</protein>
<keyword evidence="1" id="KW-0812">Transmembrane</keyword>
<accession>A0A5S5CLE2</accession>
<evidence type="ECO:0000256" key="1">
    <source>
        <dbReference type="SAM" id="Phobius"/>
    </source>
</evidence>
<feature type="transmembrane region" description="Helical" evidence="1">
    <location>
        <begin position="312"/>
        <end position="332"/>
    </location>
</feature>
<name>A0A5S5CLE2_9ACTN</name>
<organism evidence="2 3">
    <name type="scientific">Blastococcus xanthinilyticus</name>
    <dbReference type="NCBI Taxonomy" id="1564164"/>
    <lineage>
        <taxon>Bacteria</taxon>
        <taxon>Bacillati</taxon>
        <taxon>Actinomycetota</taxon>
        <taxon>Actinomycetes</taxon>
        <taxon>Geodermatophilales</taxon>
        <taxon>Geodermatophilaceae</taxon>
        <taxon>Blastococcus</taxon>
    </lineage>
</organism>
<dbReference type="Proteomes" id="UP000322499">
    <property type="component" value="Unassembled WGS sequence"/>
</dbReference>
<evidence type="ECO:0000313" key="3">
    <source>
        <dbReference type="Proteomes" id="UP000322499"/>
    </source>
</evidence>
<sequence length="391" mass="41526">MAAADSYGYDTADRLRAGSVRASLRYDAFGRTRVLPSVDTVDQGGDVALDYYVDDLVAGMGQGGRATAFGLDAASRRVVRTDTDAAVPGARRTTSLYSGDDDNPDVVQEPDNSFTRNIASFGGLAAFVTRNDTNGAEVMLQLANLHGDVVATLPADATSSVDLQVSETTEYGLPWIKPAAGTTQARYGWLGSHQRDASTIGGLTLMGVRLYAPTLGRFLTIDPVEGGNPSAYVYPVDPVNMFDLDGRWGWLKKAWNAVGHAASRASMRASKWLTDSRWGKRINKLCSVVGIGPLGAACGVAYTAAWARQGKWGNAAVAAASLVGGSVVTGLVTRGYQRAYRSSVASSTRRFPVAATPSRVWRRATYTSSQLHGLAAGGAIQHIGDRRLRAR</sequence>
<keyword evidence="1" id="KW-1133">Transmembrane helix</keyword>
<comment type="caution">
    <text evidence="2">The sequence shown here is derived from an EMBL/GenBank/DDBJ whole genome shotgun (WGS) entry which is preliminary data.</text>
</comment>
<feature type="transmembrane region" description="Helical" evidence="1">
    <location>
        <begin position="285"/>
        <end position="306"/>
    </location>
</feature>
<dbReference type="AlphaFoldDB" id="A0A5S5CLE2"/>
<reference evidence="2 3" key="1">
    <citation type="submission" date="2019-07" db="EMBL/GenBank/DDBJ databases">
        <title>Genomic Encyclopedia of Archaeal and Bacterial Type Strains, Phase II (KMG-II): from individual species to whole genera.</title>
        <authorList>
            <person name="Goeker M."/>
        </authorList>
    </citation>
    <scope>NUCLEOTIDE SEQUENCE [LARGE SCALE GENOMIC DNA]</scope>
    <source>
        <strain evidence="2 3">DSM 46842</strain>
    </source>
</reference>
<proteinExistence type="predicted"/>
<keyword evidence="3" id="KW-1185">Reference proteome</keyword>